<dbReference type="InterPro" id="IPR012341">
    <property type="entry name" value="6hp_glycosidase-like_sf"/>
</dbReference>
<sequence length="790" mass="89619">MGMKEFKLREAIKCAFRSSYAKSNKSSGFYRQLSCAAAMMIIMVIHLYGQRNPGPLHLRTDLLLHTDQISKNGLSVNVPLESATQQPEVYQFASVFNPQPQLSWALDAATNDASAYRILLASSPQLLQQNQADYWDSQKVKSGQTRATYRGKTLIPGKVYYWKVQVWNGRNQVSAFSPTTSFYLSPPDPVEQFAHHPLAAEIQKPVSLVKRATGSYFLDFGKDALSRLQLHLTSEKTDSIWIEVGELLEAPQVIHKNPGRNIRYMKIALLVRKGTHDYTITWPTNEKRNSRNPILMPEYIGEVYPFRYVSIENFAGTLTPASVQRKMVFYPFAENASSFTSSDTVLNQVWDLCKYSIKATSFTGYYVDGDRERIPYEADALINQLSHYAVDAEYSMARRSMVYMLYHPTWPTEWSLQNVLLAWNDYLYTGDDAFIKKYYPDLQLKTLQALAGSNHLISTRTNLQTDEFLTSIHMTKIFDGRRGLHDNVDWPQNGNYIGPEKEHPGETDGFVYNAYNSVVNAYYYRNLVLMEKMATLLQKTEDANNYRIKAQQVYTAFQTVFRDPASGLIKDGDSTSHSSLHANMFALAFGLVPVQDQEKVLRFMQSRGMACSVYGAQFLLEALYDHGFGDYALELMTATTQRSWYNMIRSGSTITLEAWDKVYKPNLDLNHAWGAAPGNIMVRKLMGIEPLSPGFDTFQIKPQVGKLTDVQLKTPTIKGIVSVLYQKNKMENSLEVIIPGGTTAHVYMPDETGKTQLWINGKKKSLVAKDGFFKINNMPAGRHHLTIKAK</sequence>
<dbReference type="KEGG" id="hhy:Halhy_3150"/>
<dbReference type="InterPro" id="IPR035396">
    <property type="entry name" value="Bac_rhamnosid6H"/>
</dbReference>
<dbReference type="Gene3D" id="2.60.120.260">
    <property type="entry name" value="Galactose-binding domain-like"/>
    <property type="match status" value="1"/>
</dbReference>
<dbReference type="InterPro" id="IPR008928">
    <property type="entry name" value="6-hairpin_glycosidase_sf"/>
</dbReference>
<evidence type="ECO:0000313" key="7">
    <source>
        <dbReference type="EMBL" id="AEE51011.1"/>
    </source>
</evidence>
<reference key="2">
    <citation type="submission" date="2011-04" db="EMBL/GenBank/DDBJ databases">
        <title>Complete sequence of chromosome of Haliscomenobacter hydrossis DSM 1100.</title>
        <authorList>
            <consortium name="US DOE Joint Genome Institute (JGI-PGF)"/>
            <person name="Lucas S."/>
            <person name="Han J."/>
            <person name="Lapidus A."/>
            <person name="Bruce D."/>
            <person name="Goodwin L."/>
            <person name="Pitluck S."/>
            <person name="Peters L."/>
            <person name="Kyrpides N."/>
            <person name="Mavromatis K."/>
            <person name="Ivanova N."/>
            <person name="Ovchinnikova G."/>
            <person name="Pagani I."/>
            <person name="Daligault H."/>
            <person name="Detter J.C."/>
            <person name="Han C."/>
            <person name="Land M."/>
            <person name="Hauser L."/>
            <person name="Markowitz V."/>
            <person name="Cheng J.-F."/>
            <person name="Hugenholtz P."/>
            <person name="Woyke T."/>
            <person name="Wu D."/>
            <person name="Verbarg S."/>
            <person name="Frueling A."/>
            <person name="Brambilla E."/>
            <person name="Klenk H.-P."/>
            <person name="Eisen J.A."/>
        </authorList>
    </citation>
    <scope>NUCLEOTIDE SEQUENCE</scope>
    <source>
        <strain>DSM 1100</strain>
    </source>
</reference>
<name>F4KQN8_HALH1</name>
<gene>
    <name evidence="7" type="ordered locus">Halhy_3150</name>
</gene>
<dbReference type="Gene3D" id="2.60.40.10">
    <property type="entry name" value="Immunoglobulins"/>
    <property type="match status" value="1"/>
</dbReference>
<dbReference type="eggNOG" id="COG3408">
    <property type="taxonomic scope" value="Bacteria"/>
</dbReference>
<dbReference type="Pfam" id="PF17389">
    <property type="entry name" value="Bac_rhamnosid6H"/>
    <property type="match status" value="1"/>
</dbReference>
<dbReference type="Pfam" id="PF25788">
    <property type="entry name" value="Ig_Rha78A_N"/>
    <property type="match status" value="1"/>
</dbReference>
<feature type="domain" description="Alpha-L-rhamnosidase C-terminal" evidence="6">
    <location>
        <begin position="687"/>
        <end position="754"/>
    </location>
</feature>
<dbReference type="InterPro" id="IPR035398">
    <property type="entry name" value="Bac_rhamnosid_C"/>
</dbReference>
<comment type="catalytic activity">
    <reaction evidence="1">
        <text>Hydrolysis of terminal non-reducing alpha-L-rhamnose residues in alpha-L-rhamnosides.</text>
        <dbReference type="EC" id="3.2.1.40"/>
    </reaction>
</comment>
<evidence type="ECO:0000259" key="5">
    <source>
        <dbReference type="Pfam" id="PF17389"/>
    </source>
</evidence>
<keyword evidence="8" id="KW-1185">Reference proteome</keyword>
<evidence type="ECO:0000256" key="3">
    <source>
        <dbReference type="ARBA" id="ARBA00022801"/>
    </source>
</evidence>
<dbReference type="Gene3D" id="1.50.10.10">
    <property type="match status" value="1"/>
</dbReference>
<evidence type="ECO:0000256" key="4">
    <source>
        <dbReference type="SAM" id="Phobius"/>
    </source>
</evidence>
<proteinExistence type="predicted"/>
<feature type="transmembrane region" description="Helical" evidence="4">
    <location>
        <begin position="29"/>
        <end position="49"/>
    </location>
</feature>
<keyword evidence="3" id="KW-0378">Hydrolase</keyword>
<evidence type="ECO:0000256" key="2">
    <source>
        <dbReference type="ARBA" id="ARBA00012652"/>
    </source>
</evidence>
<dbReference type="STRING" id="760192.Halhy_3150"/>
<dbReference type="Gene3D" id="2.60.420.10">
    <property type="entry name" value="Maltose phosphorylase, domain 3"/>
    <property type="match status" value="1"/>
</dbReference>
<organism evidence="7 8">
    <name type="scientific">Haliscomenobacter hydrossis (strain ATCC 27775 / DSM 1100 / LMG 10767 / O)</name>
    <dbReference type="NCBI Taxonomy" id="760192"/>
    <lineage>
        <taxon>Bacteria</taxon>
        <taxon>Pseudomonadati</taxon>
        <taxon>Bacteroidota</taxon>
        <taxon>Saprospiria</taxon>
        <taxon>Saprospirales</taxon>
        <taxon>Haliscomenobacteraceae</taxon>
        <taxon>Haliscomenobacter</taxon>
    </lineage>
</organism>
<dbReference type="GO" id="GO:0030596">
    <property type="term" value="F:alpha-L-rhamnosidase activity"/>
    <property type="evidence" value="ECO:0007669"/>
    <property type="project" value="UniProtKB-EC"/>
</dbReference>
<evidence type="ECO:0000256" key="1">
    <source>
        <dbReference type="ARBA" id="ARBA00001445"/>
    </source>
</evidence>
<dbReference type="InterPro" id="IPR013783">
    <property type="entry name" value="Ig-like_fold"/>
</dbReference>
<dbReference type="EC" id="3.2.1.40" evidence="2"/>
<reference evidence="7 8" key="1">
    <citation type="journal article" date="2011" name="Stand. Genomic Sci.">
        <title>Complete genome sequence of Haliscomenobacter hydrossis type strain (O).</title>
        <authorList>
            <consortium name="US DOE Joint Genome Institute (JGI-PGF)"/>
            <person name="Daligault H."/>
            <person name="Lapidus A."/>
            <person name="Zeytun A."/>
            <person name="Nolan M."/>
            <person name="Lucas S."/>
            <person name="Del Rio T.G."/>
            <person name="Tice H."/>
            <person name="Cheng J.F."/>
            <person name="Tapia R."/>
            <person name="Han C."/>
            <person name="Goodwin L."/>
            <person name="Pitluck S."/>
            <person name="Liolios K."/>
            <person name="Pagani I."/>
            <person name="Ivanova N."/>
            <person name="Huntemann M."/>
            <person name="Mavromatis K."/>
            <person name="Mikhailova N."/>
            <person name="Pati A."/>
            <person name="Chen A."/>
            <person name="Palaniappan K."/>
            <person name="Land M."/>
            <person name="Hauser L."/>
            <person name="Brambilla E.M."/>
            <person name="Rohde M."/>
            <person name="Verbarg S."/>
            <person name="Goker M."/>
            <person name="Bristow J."/>
            <person name="Eisen J.A."/>
            <person name="Markowitz V."/>
            <person name="Hugenholtz P."/>
            <person name="Kyrpides N.C."/>
            <person name="Klenk H.P."/>
            <person name="Woyke T."/>
        </authorList>
    </citation>
    <scope>NUCLEOTIDE SEQUENCE [LARGE SCALE GENOMIC DNA]</scope>
    <source>
        <strain evidence="8">ATCC 27775 / DSM 1100 / LMG 10767 / O</strain>
    </source>
</reference>
<dbReference type="PANTHER" id="PTHR33307:SF6">
    <property type="entry name" value="ALPHA-RHAMNOSIDASE (EUROFUNG)-RELATED"/>
    <property type="match status" value="1"/>
</dbReference>
<dbReference type="AlphaFoldDB" id="F4KQN8"/>
<protein>
    <recommendedName>
        <fullName evidence="2">alpha-L-rhamnosidase</fullName>
        <ecNumber evidence="2">3.2.1.40</ecNumber>
    </recommendedName>
</protein>
<evidence type="ECO:0000259" key="6">
    <source>
        <dbReference type="Pfam" id="PF17390"/>
    </source>
</evidence>
<keyword evidence="4" id="KW-0812">Transmembrane</keyword>
<dbReference type="HOGENOM" id="CLU_022652_0_0_10"/>
<dbReference type="Proteomes" id="UP000008461">
    <property type="component" value="Chromosome"/>
</dbReference>
<dbReference type="InterPro" id="IPR016007">
    <property type="entry name" value="Alpha_rhamnosid"/>
</dbReference>
<dbReference type="EMBL" id="CP002691">
    <property type="protein sequence ID" value="AEE51011.1"/>
    <property type="molecule type" value="Genomic_DNA"/>
</dbReference>
<evidence type="ECO:0000313" key="8">
    <source>
        <dbReference type="Proteomes" id="UP000008461"/>
    </source>
</evidence>
<keyword evidence="4" id="KW-1133">Transmembrane helix</keyword>
<dbReference type="PANTHER" id="PTHR33307">
    <property type="entry name" value="ALPHA-RHAMNOSIDASE (EUROFUNG)"/>
    <property type="match status" value="1"/>
</dbReference>
<accession>F4KQN8</accession>
<dbReference type="Pfam" id="PF17390">
    <property type="entry name" value="Bac_rhamnosid_C"/>
    <property type="match status" value="1"/>
</dbReference>
<dbReference type="SUPFAM" id="SSF48208">
    <property type="entry name" value="Six-hairpin glycosidases"/>
    <property type="match status" value="1"/>
</dbReference>
<dbReference type="GO" id="GO:0005975">
    <property type="term" value="P:carbohydrate metabolic process"/>
    <property type="evidence" value="ECO:0007669"/>
    <property type="project" value="InterPro"/>
</dbReference>
<keyword evidence="4" id="KW-0472">Membrane</keyword>
<feature type="domain" description="Alpha-L-rhamnosidase six-hairpin glycosidase" evidence="5">
    <location>
        <begin position="335"/>
        <end position="684"/>
    </location>
</feature>